<name>A0A9D3UEN7_9ROSI</name>
<dbReference type="EMBL" id="JAIQCV010000012">
    <property type="protein sequence ID" value="KAH1039080.1"/>
    <property type="molecule type" value="Genomic_DNA"/>
</dbReference>
<evidence type="ECO:0000256" key="1">
    <source>
        <dbReference type="SAM" id="MobiDB-lite"/>
    </source>
</evidence>
<protein>
    <submittedName>
        <fullName evidence="2">Uncharacterized protein</fullName>
    </submittedName>
</protein>
<accession>A0A9D3UEN7</accession>
<reference evidence="2 3" key="1">
    <citation type="journal article" date="2021" name="Plant Biotechnol. J.">
        <title>Multi-omics assisted identification of the key and species-specific regulatory components of drought-tolerant mechanisms in Gossypium stocksii.</title>
        <authorList>
            <person name="Yu D."/>
            <person name="Ke L."/>
            <person name="Zhang D."/>
            <person name="Wu Y."/>
            <person name="Sun Y."/>
            <person name="Mei J."/>
            <person name="Sun J."/>
            <person name="Sun Y."/>
        </authorList>
    </citation>
    <scope>NUCLEOTIDE SEQUENCE [LARGE SCALE GENOMIC DNA]</scope>
    <source>
        <strain evidence="3">cv. E1</strain>
        <tissue evidence="2">Leaf</tissue>
    </source>
</reference>
<feature type="compositionally biased region" description="Basic and acidic residues" evidence="1">
    <location>
        <begin position="25"/>
        <end position="39"/>
    </location>
</feature>
<proteinExistence type="predicted"/>
<sequence>MKGQYVQGCITNQYLEMLVEKVHELNQDTKEKESDKETNNPKPVEGSANPKPKVEPEEEKVKLSVGPKFTKPIPISASTSKILELSIMMDMCKFMHNQQQTYLNYAKIKDDSIQYTSKNISNTFVSEFLDAIFETWTKDIDYASEDGVEEDKGDESEK</sequence>
<keyword evidence="3" id="KW-1185">Reference proteome</keyword>
<gene>
    <name evidence="2" type="ORF">J1N35_040823</name>
</gene>
<dbReference type="AlphaFoldDB" id="A0A9D3UEN7"/>
<evidence type="ECO:0000313" key="3">
    <source>
        <dbReference type="Proteomes" id="UP000828251"/>
    </source>
</evidence>
<evidence type="ECO:0000313" key="2">
    <source>
        <dbReference type="EMBL" id="KAH1039080.1"/>
    </source>
</evidence>
<dbReference type="Proteomes" id="UP000828251">
    <property type="component" value="Unassembled WGS sequence"/>
</dbReference>
<feature type="compositionally biased region" description="Basic and acidic residues" evidence="1">
    <location>
        <begin position="52"/>
        <end position="62"/>
    </location>
</feature>
<organism evidence="2 3">
    <name type="scientific">Gossypium stocksii</name>
    <dbReference type="NCBI Taxonomy" id="47602"/>
    <lineage>
        <taxon>Eukaryota</taxon>
        <taxon>Viridiplantae</taxon>
        <taxon>Streptophyta</taxon>
        <taxon>Embryophyta</taxon>
        <taxon>Tracheophyta</taxon>
        <taxon>Spermatophyta</taxon>
        <taxon>Magnoliopsida</taxon>
        <taxon>eudicotyledons</taxon>
        <taxon>Gunneridae</taxon>
        <taxon>Pentapetalae</taxon>
        <taxon>rosids</taxon>
        <taxon>malvids</taxon>
        <taxon>Malvales</taxon>
        <taxon>Malvaceae</taxon>
        <taxon>Malvoideae</taxon>
        <taxon>Gossypium</taxon>
    </lineage>
</organism>
<comment type="caution">
    <text evidence="2">The sequence shown here is derived from an EMBL/GenBank/DDBJ whole genome shotgun (WGS) entry which is preliminary data.</text>
</comment>
<feature type="region of interest" description="Disordered" evidence="1">
    <location>
        <begin position="25"/>
        <end position="63"/>
    </location>
</feature>